<dbReference type="InterPro" id="IPR032466">
    <property type="entry name" value="Metal_Hydrolase"/>
</dbReference>
<dbReference type="PANTHER" id="PTHR10443">
    <property type="entry name" value="MICROSOMAL DIPEPTIDASE"/>
    <property type="match status" value="1"/>
</dbReference>
<reference evidence="1 2" key="1">
    <citation type="submission" date="2017-06" db="EMBL/GenBank/DDBJ databases">
        <title>Whole Genome Sequences of Colwellia marinimaniae MTCD1.</title>
        <authorList>
            <person name="Kusumoto H."/>
            <person name="Inoue M."/>
            <person name="Tanikawa K."/>
            <person name="Maeji H."/>
            <person name="Cameron J.H."/>
            <person name="Bartlett D.H."/>
        </authorList>
    </citation>
    <scope>NUCLEOTIDE SEQUENCE [LARGE SCALE GENOMIC DNA]</scope>
    <source>
        <strain evidence="1 2">MTCD1</strain>
    </source>
</reference>
<protein>
    <submittedName>
        <fullName evidence="1">Dipeptidase</fullName>
    </submittedName>
</protein>
<dbReference type="InterPro" id="IPR008257">
    <property type="entry name" value="Pept_M19"/>
</dbReference>
<evidence type="ECO:0000313" key="1">
    <source>
        <dbReference type="EMBL" id="GAW96562.1"/>
    </source>
</evidence>
<dbReference type="PROSITE" id="PS51365">
    <property type="entry name" value="RENAL_DIPEPTIDASE_2"/>
    <property type="match status" value="1"/>
</dbReference>
<dbReference type="EMBL" id="BDQM01000016">
    <property type="protein sequence ID" value="GAW96562.1"/>
    <property type="molecule type" value="Genomic_DNA"/>
</dbReference>
<proteinExistence type="predicted"/>
<organism evidence="1 2">
    <name type="scientific">Colwellia marinimaniae</name>
    <dbReference type="NCBI Taxonomy" id="1513592"/>
    <lineage>
        <taxon>Bacteria</taxon>
        <taxon>Pseudomonadati</taxon>
        <taxon>Pseudomonadota</taxon>
        <taxon>Gammaproteobacteria</taxon>
        <taxon>Alteromonadales</taxon>
        <taxon>Colwelliaceae</taxon>
        <taxon>Colwellia</taxon>
    </lineage>
</organism>
<dbReference type="PANTHER" id="PTHR10443:SF12">
    <property type="entry name" value="DIPEPTIDASE"/>
    <property type="match status" value="1"/>
</dbReference>
<dbReference type="Pfam" id="PF01244">
    <property type="entry name" value="Peptidase_M19"/>
    <property type="match status" value="1"/>
</dbReference>
<evidence type="ECO:0000313" key="2">
    <source>
        <dbReference type="Proteomes" id="UP000197068"/>
    </source>
</evidence>
<dbReference type="CDD" id="cd01301">
    <property type="entry name" value="rDP_like"/>
    <property type="match status" value="1"/>
</dbReference>
<keyword evidence="2" id="KW-1185">Reference proteome</keyword>
<dbReference type="Proteomes" id="UP000197068">
    <property type="component" value="Unassembled WGS sequence"/>
</dbReference>
<sequence length="436" mass="47242">MNQISSKSVKNHPFKLSPLMAGIVLSLGVVVSGCQDAKTVTPSSANIAESTSNTEQVVAVNYAELAQEIAKKYIITDGHIDVPYRLEDQFENVAEHTEHGDFDFPRAVAGGLDAPFMSIYIPARLEKSGGSKALADKLITMVEDIVKAAPDKFALAYSTADVKANFAKGIISLPMGMENGSPIEGDLANLKHFYDRGIRYITLTHSKANHISDSSYDENRPAGGLTDFGKTLVAEMNNIGVMVDVAHISDEAFYDVMAITKTPVIASHSSARHFTPGFERNMSDEMIKALAVNGGVIQINFGSSFISQKAIDYGTLRKAAIKTFITENNLEKDSDEVTTFKAAYKISNPYPFSSLSDVLDHFDHVVQLVGIDYVGIGSDYDGVGDSLPSNLKDVASYPNLIEGLLKRAYSEADIVKILSGNVLRVWQAAEAYAAQH</sequence>
<accession>A0ABQ0MWD3</accession>
<comment type="caution">
    <text evidence="1">The sequence shown here is derived from an EMBL/GenBank/DDBJ whole genome shotgun (WGS) entry which is preliminary data.</text>
</comment>
<dbReference type="Gene3D" id="3.20.20.140">
    <property type="entry name" value="Metal-dependent hydrolases"/>
    <property type="match status" value="1"/>
</dbReference>
<gene>
    <name evidence="1" type="ORF">MTCD1_02181</name>
</gene>
<name>A0ABQ0MWD3_9GAMM</name>
<dbReference type="SUPFAM" id="SSF51556">
    <property type="entry name" value="Metallo-dependent hydrolases"/>
    <property type="match status" value="1"/>
</dbReference>
<dbReference type="PROSITE" id="PS51257">
    <property type="entry name" value="PROKAR_LIPOPROTEIN"/>
    <property type="match status" value="1"/>
</dbReference>
<dbReference type="RefSeq" id="WP_082606606.1">
    <property type="nucleotide sequence ID" value="NZ_BDQM01000016.1"/>
</dbReference>